<feature type="region of interest" description="Disordered" evidence="1">
    <location>
        <begin position="196"/>
        <end position="223"/>
    </location>
</feature>
<sequence length="223" mass="23815">MGGLMRWWHAIYRLLCLGIRRSIHPEPIKTTGTSVDSIHSILHIILHIIAYHRISLHTIVYRIPSHIITPKLPLLDYQLPHSSLPAHLSTSHSDSLGISASLTCTSDLHLGLPALGPAYHLPGQPTTYHLPPTGPAYHLPPPGPADHLPQTQLPNNSGNTETPSSASASCSFGTPALLGLYPRGRVSPVVGLDPADEPSLKRALGSRVPDCASGFSLPGPVKS</sequence>
<proteinExistence type="predicted"/>
<dbReference type="AlphaFoldDB" id="A0A4Z1NHA2"/>
<feature type="chain" id="PRO_5021300345" evidence="2">
    <location>
        <begin position="26"/>
        <end position="223"/>
    </location>
</feature>
<gene>
    <name evidence="3" type="ORF">E6O75_ATG08352</name>
</gene>
<dbReference type="EMBL" id="SNSC02000021">
    <property type="protein sequence ID" value="TID15099.1"/>
    <property type="molecule type" value="Genomic_DNA"/>
</dbReference>
<evidence type="ECO:0000256" key="1">
    <source>
        <dbReference type="SAM" id="MobiDB-lite"/>
    </source>
</evidence>
<evidence type="ECO:0000256" key="2">
    <source>
        <dbReference type="SAM" id="SignalP"/>
    </source>
</evidence>
<feature type="compositionally biased region" description="Pro residues" evidence="1">
    <location>
        <begin position="132"/>
        <end position="144"/>
    </location>
</feature>
<keyword evidence="2" id="KW-0732">Signal</keyword>
<comment type="caution">
    <text evidence="3">The sequence shown here is derived from an EMBL/GenBank/DDBJ whole genome shotgun (WGS) entry which is preliminary data.</text>
</comment>
<dbReference type="Proteomes" id="UP000298493">
    <property type="component" value="Unassembled WGS sequence"/>
</dbReference>
<feature type="region of interest" description="Disordered" evidence="1">
    <location>
        <begin position="125"/>
        <end position="168"/>
    </location>
</feature>
<keyword evidence="4" id="KW-1185">Reference proteome</keyword>
<feature type="compositionally biased region" description="Polar residues" evidence="1">
    <location>
        <begin position="149"/>
        <end position="168"/>
    </location>
</feature>
<name>A0A4Z1NHA2_9PEZI</name>
<evidence type="ECO:0000313" key="4">
    <source>
        <dbReference type="Proteomes" id="UP000298493"/>
    </source>
</evidence>
<accession>A0A4Z1NHA2</accession>
<reference evidence="3 4" key="1">
    <citation type="submission" date="2019-04" db="EMBL/GenBank/DDBJ databases">
        <title>High contiguity whole genome sequence and gene annotation resource for two Venturia nashicola isolates.</title>
        <authorList>
            <person name="Prokchorchik M."/>
            <person name="Won K."/>
            <person name="Lee Y."/>
            <person name="Choi E.D."/>
            <person name="Segonzac C."/>
            <person name="Sohn K.H."/>
        </authorList>
    </citation>
    <scope>NUCLEOTIDE SEQUENCE [LARGE SCALE GENOMIC DNA]</scope>
    <source>
        <strain evidence="3 4">PRI2</strain>
    </source>
</reference>
<feature type="signal peptide" evidence="2">
    <location>
        <begin position="1"/>
        <end position="25"/>
    </location>
</feature>
<organism evidence="3 4">
    <name type="scientific">Venturia nashicola</name>
    <dbReference type="NCBI Taxonomy" id="86259"/>
    <lineage>
        <taxon>Eukaryota</taxon>
        <taxon>Fungi</taxon>
        <taxon>Dikarya</taxon>
        <taxon>Ascomycota</taxon>
        <taxon>Pezizomycotina</taxon>
        <taxon>Dothideomycetes</taxon>
        <taxon>Pleosporomycetidae</taxon>
        <taxon>Venturiales</taxon>
        <taxon>Venturiaceae</taxon>
        <taxon>Venturia</taxon>
    </lineage>
</organism>
<protein>
    <submittedName>
        <fullName evidence="3">Uncharacterized protein</fullName>
    </submittedName>
</protein>
<evidence type="ECO:0000313" key="3">
    <source>
        <dbReference type="EMBL" id="TID15099.1"/>
    </source>
</evidence>